<dbReference type="AlphaFoldDB" id="A0A2T1G6F3"/>
<feature type="transmembrane region" description="Helical" evidence="1">
    <location>
        <begin position="434"/>
        <end position="460"/>
    </location>
</feature>
<evidence type="ECO:0000313" key="3">
    <source>
        <dbReference type="Proteomes" id="UP000238937"/>
    </source>
</evidence>
<dbReference type="EMBL" id="PVWO01000317">
    <property type="protein sequence ID" value="PSB52780.1"/>
    <property type="molecule type" value="Genomic_DNA"/>
</dbReference>
<gene>
    <name evidence="2" type="ORF">C7B77_20170</name>
</gene>
<keyword evidence="3" id="KW-1185">Reference proteome</keyword>
<name>A0A2T1G6F3_9CYAN</name>
<dbReference type="OrthoDB" id="458286at2"/>
<evidence type="ECO:0000256" key="1">
    <source>
        <dbReference type="SAM" id="Phobius"/>
    </source>
</evidence>
<feature type="transmembrane region" description="Helical" evidence="1">
    <location>
        <begin position="404"/>
        <end position="422"/>
    </location>
</feature>
<sequence>MTSGRFINMVLAKIIDRVGDSNPQIFRELKERLTVRNLGIALGAALVIQVFVLMYFNSQLPVPDLTPGLDKSARQIYSRYCEMVPNGYQAYGSYCRLNGDGEFIINWQTWWSDLFIAMSWLLPLGLILGSVYTLVADLVQEEKRGTLNFIRLSPQSARTIFIGKILGVPSLVYLATIATLPLHIVAGYTAGANTLLLASWYVTIACFWFLMSSAAVLYVLLGGIQAIVTVLVVAYPVCLPILAINAFASATINRDTWLVKPTELSWFGLPIFNNAMLFYAFGTGCCLVASFGVWQALERRYLNPTATAISKSQSYFTNLCIQIWIAGFVVPLVPQSYYSKEGTIVAWAIIDFLVLLVSIPMLLPGKQALLDWSRYRRERAAHKSRPFWQRELFKDLMFKDSSPALLAIAMNIGITMLLWLPIGMTAFKTSSTGIRFIAGTCLAASLILIYATIAHLGLFLKQKKRNVWIVAIVVTTMILPIVGAFVLSPFHNPSGFAAILLLFSPLAPVGILQLAGGSILATFAAQLAIFAGLTRQLQRKLQISGQSQTKELLAHS</sequence>
<protein>
    <submittedName>
        <fullName evidence="2">Uncharacterized protein</fullName>
    </submittedName>
</protein>
<feature type="transmembrane region" description="Helical" evidence="1">
    <location>
        <begin position="114"/>
        <end position="139"/>
    </location>
</feature>
<feature type="transmembrane region" description="Helical" evidence="1">
    <location>
        <begin position="228"/>
        <end position="251"/>
    </location>
</feature>
<proteinExistence type="predicted"/>
<evidence type="ECO:0000313" key="2">
    <source>
        <dbReference type="EMBL" id="PSB52780.1"/>
    </source>
</evidence>
<reference evidence="2 3" key="1">
    <citation type="submission" date="2018-03" db="EMBL/GenBank/DDBJ databases">
        <title>The ancient ancestry and fast evolution of plastids.</title>
        <authorList>
            <person name="Moore K.R."/>
            <person name="Magnabosco C."/>
            <person name="Momper L."/>
            <person name="Gold D.A."/>
            <person name="Bosak T."/>
            <person name="Fournier G.P."/>
        </authorList>
    </citation>
    <scope>NUCLEOTIDE SEQUENCE [LARGE SCALE GENOMIC DNA]</scope>
    <source>
        <strain evidence="2 3">CCALA 037</strain>
    </source>
</reference>
<accession>A0A2T1G6F3</accession>
<feature type="transmembrane region" description="Helical" evidence="1">
    <location>
        <begin position="510"/>
        <end position="533"/>
    </location>
</feature>
<keyword evidence="1" id="KW-0812">Transmembrane</keyword>
<keyword evidence="1" id="KW-0472">Membrane</keyword>
<dbReference type="Proteomes" id="UP000238937">
    <property type="component" value="Unassembled WGS sequence"/>
</dbReference>
<feature type="transmembrane region" description="Helical" evidence="1">
    <location>
        <begin position="271"/>
        <end position="294"/>
    </location>
</feature>
<organism evidence="2 3">
    <name type="scientific">Chamaesiphon polymorphus CCALA 037</name>
    <dbReference type="NCBI Taxonomy" id="2107692"/>
    <lineage>
        <taxon>Bacteria</taxon>
        <taxon>Bacillati</taxon>
        <taxon>Cyanobacteriota</taxon>
        <taxon>Cyanophyceae</taxon>
        <taxon>Gomontiellales</taxon>
        <taxon>Chamaesiphonaceae</taxon>
        <taxon>Chamaesiphon</taxon>
    </lineage>
</organism>
<feature type="transmembrane region" description="Helical" evidence="1">
    <location>
        <begin position="160"/>
        <end position="186"/>
    </location>
</feature>
<comment type="caution">
    <text evidence="2">The sequence shown here is derived from an EMBL/GenBank/DDBJ whole genome shotgun (WGS) entry which is preliminary data.</text>
</comment>
<feature type="transmembrane region" description="Helical" evidence="1">
    <location>
        <begin position="344"/>
        <end position="363"/>
    </location>
</feature>
<dbReference type="RefSeq" id="WP_146138421.1">
    <property type="nucleotide sequence ID" value="NZ_PVWO01000317.1"/>
</dbReference>
<feature type="transmembrane region" description="Helical" evidence="1">
    <location>
        <begin position="37"/>
        <end position="56"/>
    </location>
</feature>
<feature type="transmembrane region" description="Helical" evidence="1">
    <location>
        <begin position="315"/>
        <end position="338"/>
    </location>
</feature>
<feature type="transmembrane region" description="Helical" evidence="1">
    <location>
        <begin position="198"/>
        <end position="221"/>
    </location>
</feature>
<feature type="transmembrane region" description="Helical" evidence="1">
    <location>
        <begin position="467"/>
        <end position="490"/>
    </location>
</feature>
<keyword evidence="1" id="KW-1133">Transmembrane helix</keyword>